<name>A0A921US97_SORBI</name>
<sequence length="386" mass="41055">MEADPPPPASALMEELVEEVLLRFPPADPASLVRAALVCRRWRRLVTGPRFHRRYRDLHLHRGRGGSSPPMLGFLADAGTGTLFVPTSTFRPAPASARAGTDGGGGGALLLGGWLALDARHGRALLRRDTGRDAPVDCQLAVWDPATGRRTDLPRLPWSPYYPYSWNAAVLCAAAATTAAAAACDHLDCSGGGGHFVVVVVGTNHAEMFAHVYSSETAAWSAPASARHPDDNVDFAPSALAGDALYFAFQTGTAALEFDLRTREMAVVRLPQPRFHWQRVVLASREDGRRLGLATAGKSAIYLAVELDTLLPAGAISAFPDVVSFVEGVGVVIVRTGDGLFTIDLKSLQITKVFNDTAFSGIFPYMSFYTPALEVASTGQGPSSGA</sequence>
<accession>A0A921US97</accession>
<dbReference type="AlphaFoldDB" id="A0A921US97"/>
<evidence type="ECO:0000313" key="2">
    <source>
        <dbReference type="EMBL" id="KAG0541405.1"/>
    </source>
</evidence>
<feature type="domain" description="F-box" evidence="1">
    <location>
        <begin position="14"/>
        <end position="53"/>
    </location>
</feature>
<proteinExistence type="predicted"/>
<comment type="caution">
    <text evidence="2">The sequence shown here is derived from an EMBL/GenBank/DDBJ whole genome shotgun (WGS) entry which is preliminary data.</text>
</comment>
<gene>
    <name evidence="2" type="ORF">BDA96_02G014100</name>
</gene>
<dbReference type="PANTHER" id="PTHR32133:SF379">
    <property type="entry name" value="F-BOX DOMAIN-CONTAINING PROTEIN"/>
    <property type="match status" value="1"/>
</dbReference>
<protein>
    <recommendedName>
        <fullName evidence="1">F-box domain-containing protein</fullName>
    </recommendedName>
</protein>
<evidence type="ECO:0000313" key="3">
    <source>
        <dbReference type="Proteomes" id="UP000807115"/>
    </source>
</evidence>
<dbReference type="Gene3D" id="1.20.1280.50">
    <property type="match status" value="1"/>
</dbReference>
<reference evidence="2" key="2">
    <citation type="submission" date="2020-10" db="EMBL/GenBank/DDBJ databases">
        <authorList>
            <person name="Cooper E.A."/>
            <person name="Brenton Z.W."/>
            <person name="Flinn B.S."/>
            <person name="Jenkins J."/>
            <person name="Shu S."/>
            <person name="Flowers D."/>
            <person name="Luo F."/>
            <person name="Wang Y."/>
            <person name="Xia P."/>
            <person name="Barry K."/>
            <person name="Daum C."/>
            <person name="Lipzen A."/>
            <person name="Yoshinaga Y."/>
            <person name="Schmutz J."/>
            <person name="Saski C."/>
            <person name="Vermerris W."/>
            <person name="Kresovich S."/>
        </authorList>
    </citation>
    <scope>NUCLEOTIDE SEQUENCE</scope>
</reference>
<dbReference type="PANTHER" id="PTHR32133">
    <property type="entry name" value="OS07G0120400 PROTEIN"/>
    <property type="match status" value="1"/>
</dbReference>
<dbReference type="InterPro" id="IPR001810">
    <property type="entry name" value="F-box_dom"/>
</dbReference>
<dbReference type="EMBL" id="CM027681">
    <property type="protein sequence ID" value="KAG0541405.1"/>
    <property type="molecule type" value="Genomic_DNA"/>
</dbReference>
<organism evidence="2 3">
    <name type="scientific">Sorghum bicolor</name>
    <name type="common">Sorghum</name>
    <name type="synonym">Sorghum vulgare</name>
    <dbReference type="NCBI Taxonomy" id="4558"/>
    <lineage>
        <taxon>Eukaryota</taxon>
        <taxon>Viridiplantae</taxon>
        <taxon>Streptophyta</taxon>
        <taxon>Embryophyta</taxon>
        <taxon>Tracheophyta</taxon>
        <taxon>Spermatophyta</taxon>
        <taxon>Magnoliopsida</taxon>
        <taxon>Liliopsida</taxon>
        <taxon>Poales</taxon>
        <taxon>Poaceae</taxon>
        <taxon>PACMAD clade</taxon>
        <taxon>Panicoideae</taxon>
        <taxon>Andropogonodae</taxon>
        <taxon>Andropogoneae</taxon>
        <taxon>Sorghinae</taxon>
        <taxon>Sorghum</taxon>
    </lineage>
</organism>
<dbReference type="SUPFAM" id="SSF81383">
    <property type="entry name" value="F-box domain"/>
    <property type="match status" value="1"/>
</dbReference>
<dbReference type="InterPro" id="IPR036047">
    <property type="entry name" value="F-box-like_dom_sf"/>
</dbReference>
<dbReference type="Proteomes" id="UP000807115">
    <property type="component" value="Chromosome 2"/>
</dbReference>
<dbReference type="Pfam" id="PF00646">
    <property type="entry name" value="F-box"/>
    <property type="match status" value="1"/>
</dbReference>
<evidence type="ECO:0000259" key="1">
    <source>
        <dbReference type="Pfam" id="PF00646"/>
    </source>
</evidence>
<reference evidence="2" key="1">
    <citation type="journal article" date="2019" name="BMC Genomics">
        <title>A new reference genome for Sorghum bicolor reveals high levels of sequence similarity between sweet and grain genotypes: implications for the genetics of sugar metabolism.</title>
        <authorList>
            <person name="Cooper E.A."/>
            <person name="Brenton Z.W."/>
            <person name="Flinn B.S."/>
            <person name="Jenkins J."/>
            <person name="Shu S."/>
            <person name="Flowers D."/>
            <person name="Luo F."/>
            <person name="Wang Y."/>
            <person name="Xia P."/>
            <person name="Barry K."/>
            <person name="Daum C."/>
            <person name="Lipzen A."/>
            <person name="Yoshinaga Y."/>
            <person name="Schmutz J."/>
            <person name="Saski C."/>
            <person name="Vermerris W."/>
            <person name="Kresovich S."/>
        </authorList>
    </citation>
    <scope>NUCLEOTIDE SEQUENCE</scope>
</reference>